<evidence type="ECO:0000259" key="2">
    <source>
        <dbReference type="Pfam" id="PF13649"/>
    </source>
</evidence>
<dbReference type="EMBL" id="CP154858">
    <property type="protein sequence ID" value="XDT73171.1"/>
    <property type="molecule type" value="Genomic_DNA"/>
</dbReference>
<gene>
    <name evidence="3" type="ORF">AAIA72_04105</name>
</gene>
<dbReference type="InterPro" id="IPR011990">
    <property type="entry name" value="TPR-like_helical_dom_sf"/>
</dbReference>
<organism evidence="3">
    <name type="scientific">Thermohahella caldifontis</name>
    <dbReference type="NCBI Taxonomy" id="3142973"/>
    <lineage>
        <taxon>Bacteria</taxon>
        <taxon>Pseudomonadati</taxon>
        <taxon>Pseudomonadota</taxon>
        <taxon>Gammaproteobacteria</taxon>
        <taxon>Oceanospirillales</taxon>
        <taxon>Hahellaceae</taxon>
        <taxon>Thermohahella</taxon>
    </lineage>
</organism>
<dbReference type="SMART" id="SM00028">
    <property type="entry name" value="TPR"/>
    <property type="match status" value="3"/>
</dbReference>
<dbReference type="PROSITE" id="PS50005">
    <property type="entry name" value="TPR"/>
    <property type="match status" value="1"/>
</dbReference>
<keyword evidence="1" id="KW-0802">TPR repeat</keyword>
<dbReference type="SUPFAM" id="SSF53335">
    <property type="entry name" value="S-adenosyl-L-methionine-dependent methyltransferases"/>
    <property type="match status" value="1"/>
</dbReference>
<dbReference type="Gene3D" id="1.25.40.10">
    <property type="entry name" value="Tetratricopeptide repeat domain"/>
    <property type="match status" value="1"/>
</dbReference>
<proteinExistence type="predicted"/>
<name>A0AB39UZH8_9GAMM</name>
<sequence>MNARQSQAIASHPEAIDALLAAAVQQVRALGGNSTPLGTLLSTALKESSLPEETQALLTIAATAEGRLEQAETLVRTAIERSPGNADLHTQMGYIQLQYGKLSQARTSFERALSLQPNHAQAFRGIADTLLRQENWAGAFLHYRSLYEKGLEDAALIDALETCAAHLQADHWDPQLANTVLSLIEHPGSRPRAWAPLANTLLIRHYRLDIPDAQIDLNTLASDMLFLQVLAKGLILSPEVEQTATAVRTAILAEAAETRTLRESLQALAFALGMAAAQSGYVWPVAQEEQQVLNLLDEQIRQALFTREPIETVVGATLILAMYQSLYSSMSAPALLGTEPNHWPDLLEPLMDKALWQPANIHARCVDLRQHMLKPRTVTEAMSHEDRLPWPTIAAVRIKGPRQSLHDLLCAQLGTQVLNFEKRPLNVLVTECQTGQRPAQLASQFSDVHVTGVDPVLVNIAAAQSRPEAGRFNIRFLPLDLQQLGALNARPDVLECARPLNQLDSPLEAVRAMARVVNPQGLVKFKVTLFDQDDPERIVQTLVREQFDQRHIEGVRALRHAIMQDAHRADWLPILSDPAFYSLEGVRDRFFRGVWHYLEPHHLDELIKSTGLKLIGLIHAGAHSSLYRQPESVQDWYAKRAYNLKKPIDLVIYAQP</sequence>
<dbReference type="InterPro" id="IPR029063">
    <property type="entry name" value="SAM-dependent_MTases_sf"/>
</dbReference>
<dbReference type="Pfam" id="PF14559">
    <property type="entry name" value="TPR_19"/>
    <property type="match status" value="1"/>
</dbReference>
<dbReference type="AlphaFoldDB" id="A0AB39UZH8"/>
<dbReference type="InterPro" id="IPR019734">
    <property type="entry name" value="TPR_rpt"/>
</dbReference>
<feature type="repeat" description="TPR" evidence="1">
    <location>
        <begin position="86"/>
        <end position="119"/>
    </location>
</feature>
<evidence type="ECO:0000313" key="3">
    <source>
        <dbReference type="EMBL" id="XDT73171.1"/>
    </source>
</evidence>
<dbReference type="Pfam" id="PF13649">
    <property type="entry name" value="Methyltransf_25"/>
    <property type="match status" value="1"/>
</dbReference>
<dbReference type="PROSITE" id="PS50293">
    <property type="entry name" value="TPR_REGION"/>
    <property type="match status" value="1"/>
</dbReference>
<feature type="domain" description="Methyltransferase" evidence="2">
    <location>
        <begin position="432"/>
        <end position="521"/>
    </location>
</feature>
<dbReference type="Gene3D" id="3.40.50.150">
    <property type="entry name" value="Vaccinia Virus protein VP39"/>
    <property type="match status" value="1"/>
</dbReference>
<reference evidence="3" key="1">
    <citation type="submission" date="2024-05" db="EMBL/GenBank/DDBJ databases">
        <title>Genome sequencing of novel strain.</title>
        <authorList>
            <person name="Ganbat D."/>
            <person name="Ganbat S."/>
            <person name="Lee S.-J."/>
        </authorList>
    </citation>
    <scope>NUCLEOTIDE SEQUENCE</scope>
    <source>
        <strain evidence="3">SMD15-11</strain>
    </source>
</reference>
<dbReference type="InterPro" id="IPR041698">
    <property type="entry name" value="Methyltransf_25"/>
</dbReference>
<dbReference type="RefSeq" id="WP_369602165.1">
    <property type="nucleotide sequence ID" value="NZ_CP154858.1"/>
</dbReference>
<protein>
    <submittedName>
        <fullName evidence="3">Tetratricopeptide repeat protein</fullName>
    </submittedName>
</protein>
<dbReference type="KEGG" id="tcd:AAIA72_04105"/>
<dbReference type="SUPFAM" id="SSF48452">
    <property type="entry name" value="TPR-like"/>
    <property type="match status" value="1"/>
</dbReference>
<accession>A0AB39UZH8</accession>
<evidence type="ECO:0000256" key="1">
    <source>
        <dbReference type="PROSITE-ProRule" id="PRU00339"/>
    </source>
</evidence>